<dbReference type="InterPro" id="IPR029039">
    <property type="entry name" value="Flavoprotein-like_sf"/>
</dbReference>
<dbReference type="Proteomes" id="UP000176294">
    <property type="component" value="Unassembled WGS sequence"/>
</dbReference>
<evidence type="ECO:0000313" key="3">
    <source>
        <dbReference type="Proteomes" id="UP000176294"/>
    </source>
</evidence>
<reference evidence="2 3" key="1">
    <citation type="submission" date="2016-08" db="EMBL/GenBank/DDBJ databases">
        <title>Hymenobacter coccineus sp. nov., Hymenobacter lapidarius sp. nov. and Hymenobacter glacialis sp. nov., isolated from Antarctic soil.</title>
        <authorList>
            <person name="Sedlacek I."/>
            <person name="Kralova S."/>
            <person name="Kyrova K."/>
            <person name="Maslanova I."/>
            <person name="Stankova E."/>
            <person name="Vrbovska V."/>
            <person name="Nemec M."/>
            <person name="Bartak M."/>
            <person name="Svec P."/>
            <person name="Busse H.-J."/>
            <person name="Pantucek R."/>
        </authorList>
    </citation>
    <scope>NUCLEOTIDE SEQUENCE [LARGE SCALE GENOMIC DNA]</scope>
    <source>
        <strain evidence="2 3">CCM 8643</strain>
    </source>
</reference>
<proteinExistence type="predicted"/>
<evidence type="ECO:0000259" key="1">
    <source>
        <dbReference type="Pfam" id="PF03358"/>
    </source>
</evidence>
<dbReference type="InterPro" id="IPR050712">
    <property type="entry name" value="NAD(P)H-dep_reductase"/>
</dbReference>
<organism evidence="2 3">
    <name type="scientific">Hymenobacter lapidarius</name>
    <dbReference type="NCBI Taxonomy" id="1908237"/>
    <lineage>
        <taxon>Bacteria</taxon>
        <taxon>Pseudomonadati</taxon>
        <taxon>Bacteroidota</taxon>
        <taxon>Cytophagia</taxon>
        <taxon>Cytophagales</taxon>
        <taxon>Hymenobacteraceae</taxon>
        <taxon>Hymenobacter</taxon>
    </lineage>
</organism>
<sequence length="175" mass="18778">MITLLVGTNRPNSRARRVATYYTRLLTTLDAESQILDLAELPADFIASALYENAGTNPAFNKLAGLLDAGDKLVIITPEYNASFPGVLKAFIDGLPYPGGIRGKKAALIGLSSGGQGGLLAMTHLSDILMYLGTTVLPQRVRLPFIDQDLNAEDGLNHDLSELLLREQAEALLAL</sequence>
<dbReference type="OrthoDB" id="9812295at2"/>
<dbReference type="Gene3D" id="3.40.50.360">
    <property type="match status" value="1"/>
</dbReference>
<dbReference type="RefSeq" id="WP_070725254.1">
    <property type="nucleotide sequence ID" value="NZ_MDZB01000068.1"/>
</dbReference>
<keyword evidence="3" id="KW-1185">Reference proteome</keyword>
<protein>
    <submittedName>
        <fullName evidence="2">NADPH-dependent FMN reductase</fullName>
    </submittedName>
</protein>
<dbReference type="GO" id="GO:0005829">
    <property type="term" value="C:cytosol"/>
    <property type="evidence" value="ECO:0007669"/>
    <property type="project" value="TreeGrafter"/>
</dbReference>
<gene>
    <name evidence="2" type="ORF">BEN47_09765</name>
</gene>
<dbReference type="AlphaFoldDB" id="A0A1G1TAY1"/>
<dbReference type="PANTHER" id="PTHR30543">
    <property type="entry name" value="CHROMATE REDUCTASE"/>
    <property type="match status" value="1"/>
</dbReference>
<dbReference type="GO" id="GO:0010181">
    <property type="term" value="F:FMN binding"/>
    <property type="evidence" value="ECO:0007669"/>
    <property type="project" value="TreeGrafter"/>
</dbReference>
<dbReference type="STRING" id="1908237.BEN47_09765"/>
<dbReference type="SUPFAM" id="SSF52218">
    <property type="entry name" value="Flavoproteins"/>
    <property type="match status" value="1"/>
</dbReference>
<dbReference type="PANTHER" id="PTHR30543:SF21">
    <property type="entry name" value="NAD(P)H-DEPENDENT FMN REDUCTASE LOT6"/>
    <property type="match status" value="1"/>
</dbReference>
<evidence type="ECO:0000313" key="2">
    <source>
        <dbReference type="EMBL" id="OGX88033.1"/>
    </source>
</evidence>
<dbReference type="GO" id="GO:0016491">
    <property type="term" value="F:oxidoreductase activity"/>
    <property type="evidence" value="ECO:0007669"/>
    <property type="project" value="InterPro"/>
</dbReference>
<name>A0A1G1TAY1_9BACT</name>
<dbReference type="Pfam" id="PF03358">
    <property type="entry name" value="FMN_red"/>
    <property type="match status" value="1"/>
</dbReference>
<dbReference type="EMBL" id="MDZB01000068">
    <property type="protein sequence ID" value="OGX88033.1"/>
    <property type="molecule type" value="Genomic_DNA"/>
</dbReference>
<dbReference type="InterPro" id="IPR005025">
    <property type="entry name" value="FMN_Rdtase-like_dom"/>
</dbReference>
<feature type="domain" description="NADPH-dependent FMN reductase-like" evidence="1">
    <location>
        <begin position="2"/>
        <end position="140"/>
    </location>
</feature>
<accession>A0A1G1TAY1</accession>
<comment type="caution">
    <text evidence="2">The sequence shown here is derived from an EMBL/GenBank/DDBJ whole genome shotgun (WGS) entry which is preliminary data.</text>
</comment>